<dbReference type="GO" id="GO:0005829">
    <property type="term" value="C:cytosol"/>
    <property type="evidence" value="ECO:0007669"/>
    <property type="project" value="TreeGrafter"/>
</dbReference>
<organism evidence="3 4">
    <name type="scientific">Prymnesium parvum</name>
    <name type="common">Toxic golden alga</name>
    <dbReference type="NCBI Taxonomy" id="97485"/>
    <lineage>
        <taxon>Eukaryota</taxon>
        <taxon>Haptista</taxon>
        <taxon>Haptophyta</taxon>
        <taxon>Prymnesiophyceae</taxon>
        <taxon>Prymnesiales</taxon>
        <taxon>Prymnesiaceae</taxon>
        <taxon>Prymnesium</taxon>
    </lineage>
</organism>
<dbReference type="Pfam" id="PF08718">
    <property type="entry name" value="GLTP"/>
    <property type="match status" value="1"/>
</dbReference>
<comment type="caution">
    <text evidence="3">The sequence shown here is derived from an EMBL/GenBank/DDBJ whole genome shotgun (WGS) entry which is preliminary data.</text>
</comment>
<accession>A0AB34K0U5</accession>
<name>A0AB34K0U5_PRYPA</name>
<dbReference type="GO" id="GO:1902388">
    <property type="term" value="F:ceramide 1-phosphate transfer activity"/>
    <property type="evidence" value="ECO:0007669"/>
    <property type="project" value="TreeGrafter"/>
</dbReference>
<feature type="domain" description="Glycolipid transfer protein" evidence="2">
    <location>
        <begin position="26"/>
        <end position="170"/>
    </location>
</feature>
<dbReference type="AlphaFoldDB" id="A0AB34K0U5"/>
<dbReference type="PANTHER" id="PTHR10219">
    <property type="entry name" value="GLYCOLIPID TRANSFER PROTEIN-RELATED"/>
    <property type="match status" value="1"/>
</dbReference>
<dbReference type="InterPro" id="IPR036497">
    <property type="entry name" value="GLTP_sf"/>
</dbReference>
<gene>
    <name evidence="3" type="ORF">AB1Y20_009221</name>
</gene>
<keyword evidence="4" id="KW-1185">Reference proteome</keyword>
<evidence type="ECO:0000313" key="4">
    <source>
        <dbReference type="Proteomes" id="UP001515480"/>
    </source>
</evidence>
<sequence>MANSSSWLTEMNGKMSEVVYMGDDIMTVSYLAVLEAVPPIYDKLFPSAVAGIMKGDITGGVAVVREAMATIPGGKGATLQGMIKYHIETLGKDKCAAEKKNGTKSLLWLNRAATFICMMLRNLSDGMETKDAAYDAYEKVLKPYHGWMTQQVVGNAVSLGPLRDDIYKKMELTHEAAAEQVPAFCSAMEKLSAHVKKLLVDNDAHFETTA</sequence>
<dbReference type="GO" id="GO:0016020">
    <property type="term" value="C:membrane"/>
    <property type="evidence" value="ECO:0007669"/>
    <property type="project" value="TreeGrafter"/>
</dbReference>
<dbReference type="Proteomes" id="UP001515480">
    <property type="component" value="Unassembled WGS sequence"/>
</dbReference>
<evidence type="ECO:0000313" key="3">
    <source>
        <dbReference type="EMBL" id="KAL1527841.1"/>
    </source>
</evidence>
<proteinExistence type="predicted"/>
<evidence type="ECO:0000259" key="2">
    <source>
        <dbReference type="Pfam" id="PF08718"/>
    </source>
</evidence>
<dbReference type="InterPro" id="IPR014830">
    <property type="entry name" value="Glycolipid_transfer_prot_dom"/>
</dbReference>
<dbReference type="PANTHER" id="PTHR10219:SF25">
    <property type="entry name" value="PLECKSTRIN HOMOLOGY DOMAIN-CONTAINING FAMILY A MEMBER 8"/>
    <property type="match status" value="1"/>
</dbReference>
<protein>
    <recommendedName>
        <fullName evidence="2">Glycolipid transfer protein domain-containing protein</fullName>
    </recommendedName>
</protein>
<evidence type="ECO:0000256" key="1">
    <source>
        <dbReference type="ARBA" id="ARBA00022448"/>
    </source>
</evidence>
<dbReference type="EMBL" id="JBGBPQ010000002">
    <property type="protein sequence ID" value="KAL1527841.1"/>
    <property type="molecule type" value="Genomic_DNA"/>
</dbReference>
<dbReference type="Gene3D" id="1.10.3520.10">
    <property type="entry name" value="Glycolipid transfer protein"/>
    <property type="match status" value="1"/>
</dbReference>
<dbReference type="GO" id="GO:1902387">
    <property type="term" value="F:ceramide 1-phosphate binding"/>
    <property type="evidence" value="ECO:0007669"/>
    <property type="project" value="TreeGrafter"/>
</dbReference>
<keyword evidence="1" id="KW-0813">Transport</keyword>
<reference evidence="3 4" key="1">
    <citation type="journal article" date="2024" name="Science">
        <title>Giant polyketide synthase enzymes in the biosynthesis of giant marine polyether toxins.</title>
        <authorList>
            <person name="Fallon T.R."/>
            <person name="Shende V.V."/>
            <person name="Wierzbicki I.H."/>
            <person name="Pendleton A.L."/>
            <person name="Watervoot N.F."/>
            <person name="Auber R.P."/>
            <person name="Gonzalez D.J."/>
            <person name="Wisecaver J.H."/>
            <person name="Moore B.S."/>
        </authorList>
    </citation>
    <scope>NUCLEOTIDE SEQUENCE [LARGE SCALE GENOMIC DNA]</scope>
    <source>
        <strain evidence="3 4">12B1</strain>
    </source>
</reference>
<dbReference type="SUPFAM" id="SSF110004">
    <property type="entry name" value="Glycolipid transfer protein, GLTP"/>
    <property type="match status" value="1"/>
</dbReference>